<dbReference type="PANTHER" id="PTHR46401">
    <property type="entry name" value="GLYCOSYLTRANSFERASE WBBK-RELATED"/>
    <property type="match status" value="1"/>
</dbReference>
<dbReference type="GO" id="GO:0016757">
    <property type="term" value="F:glycosyltransferase activity"/>
    <property type="evidence" value="ECO:0007669"/>
    <property type="project" value="InterPro"/>
</dbReference>
<evidence type="ECO:0000313" key="4">
    <source>
        <dbReference type="EMBL" id="KFX08839.1"/>
    </source>
</evidence>
<evidence type="ECO:0000256" key="2">
    <source>
        <dbReference type="SAM" id="Phobius"/>
    </source>
</evidence>
<sequence length="361" mass="41132">MTTIFFVHLFNDYSGSPRVLRDAIDAIQDECESDVHIISSDTSGFLSEAGRYHVVPYHPHDNKYMQLFRYIVSQIVTFVLLSYLLIRERLKGNTTIVLVNTLLPFGGAIAAKLLARRTIIYIHETHIRPRVLMSFLSMIADWCADQALYVSRYVQQTVDLKKTLNNVVYNGLRRDFKVPELQPMMKFEGKKVLFVGSLKAYKGIFTFVSLAKRLPTVNFIALLNTSESSFKKFQDEIIDIPNFSAYRSPENINDFFANAFMVVNLSNPTQWVETFGLTLLEGMSFGAPVIAPPYGGPVELVNDEVGRLIEPSNLDEITAFISELSIDFERWNILSKNCLRHATAFSSDNYKKNILNIIRNI</sequence>
<dbReference type="GO" id="GO:0009103">
    <property type="term" value="P:lipopolysaccharide biosynthetic process"/>
    <property type="evidence" value="ECO:0007669"/>
    <property type="project" value="TreeGrafter"/>
</dbReference>
<dbReference type="CDD" id="cd03801">
    <property type="entry name" value="GT4_PimA-like"/>
    <property type="match status" value="1"/>
</dbReference>
<dbReference type="SUPFAM" id="SSF53756">
    <property type="entry name" value="UDP-Glycosyltransferase/glycogen phosphorylase"/>
    <property type="match status" value="1"/>
</dbReference>
<dbReference type="EMBL" id="JQHP01000002">
    <property type="protein sequence ID" value="KFX08839.1"/>
    <property type="molecule type" value="Genomic_DNA"/>
</dbReference>
<evidence type="ECO:0000313" key="6">
    <source>
        <dbReference type="Proteomes" id="UP000029257"/>
    </source>
</evidence>
<dbReference type="Proteomes" id="UP000029257">
    <property type="component" value="Unassembled WGS sequence"/>
</dbReference>
<accession>A0AAW3EJ99</accession>
<dbReference type="EMBL" id="JQOH01000003">
    <property type="protein sequence ID" value="KGA28946.1"/>
    <property type="molecule type" value="Genomic_DNA"/>
</dbReference>
<dbReference type="Pfam" id="PF00534">
    <property type="entry name" value="Glycos_transf_1"/>
    <property type="match status" value="1"/>
</dbReference>
<organism evidence="4 6">
    <name type="scientific">Pectobacterium wasabiae</name>
    <dbReference type="NCBI Taxonomy" id="55208"/>
    <lineage>
        <taxon>Bacteria</taxon>
        <taxon>Pseudomonadati</taxon>
        <taxon>Pseudomonadota</taxon>
        <taxon>Gammaproteobacteria</taxon>
        <taxon>Enterobacterales</taxon>
        <taxon>Pectobacteriaceae</taxon>
        <taxon>Pectobacterium</taxon>
    </lineage>
</organism>
<evidence type="ECO:0000259" key="3">
    <source>
        <dbReference type="Pfam" id="PF00534"/>
    </source>
</evidence>
<evidence type="ECO:0000313" key="7">
    <source>
        <dbReference type="Proteomes" id="UP000029436"/>
    </source>
</evidence>
<dbReference type="RefSeq" id="WP_005974077.1">
    <property type="nucleotide sequence ID" value="NZ_JQHP01000002.1"/>
</dbReference>
<dbReference type="Gene3D" id="3.40.50.2000">
    <property type="entry name" value="Glycogen Phosphorylase B"/>
    <property type="match status" value="2"/>
</dbReference>
<keyword evidence="2" id="KW-1133">Transmembrane helix</keyword>
<feature type="transmembrane region" description="Helical" evidence="2">
    <location>
        <begin position="92"/>
        <end position="115"/>
    </location>
</feature>
<dbReference type="AlphaFoldDB" id="A0AAW3EJ99"/>
<keyword evidence="7" id="KW-1185">Reference proteome</keyword>
<protein>
    <recommendedName>
        <fullName evidence="3">Glycosyl transferase family 1 domain-containing protein</fullName>
    </recommendedName>
</protein>
<dbReference type="InterPro" id="IPR001296">
    <property type="entry name" value="Glyco_trans_1"/>
</dbReference>
<proteinExistence type="predicted"/>
<evidence type="ECO:0000313" key="5">
    <source>
        <dbReference type="EMBL" id="KGA28946.1"/>
    </source>
</evidence>
<gene>
    <name evidence="4" type="ORF">JV38_03840</name>
    <name evidence="5" type="ORF">KU73_07565</name>
</gene>
<dbReference type="Proteomes" id="UP000029436">
    <property type="component" value="Unassembled WGS sequence"/>
</dbReference>
<dbReference type="PANTHER" id="PTHR46401:SF2">
    <property type="entry name" value="GLYCOSYLTRANSFERASE WBBK-RELATED"/>
    <property type="match status" value="1"/>
</dbReference>
<evidence type="ECO:0000256" key="1">
    <source>
        <dbReference type="ARBA" id="ARBA00022679"/>
    </source>
</evidence>
<feature type="transmembrane region" description="Helical" evidence="2">
    <location>
        <begin position="67"/>
        <end position="86"/>
    </location>
</feature>
<feature type="domain" description="Glycosyl transferase family 1" evidence="3">
    <location>
        <begin position="189"/>
        <end position="328"/>
    </location>
</feature>
<keyword evidence="2" id="KW-0472">Membrane</keyword>
<reference evidence="6 7" key="1">
    <citation type="submission" date="2014-08" db="EMBL/GenBank/DDBJ databases">
        <title>Genome sequences of NCPPB Pectobacterium isolates.</title>
        <authorList>
            <person name="Glover R.H."/>
            <person name="Sapp M."/>
            <person name="Elphinstone J."/>
        </authorList>
    </citation>
    <scope>NUCLEOTIDE SEQUENCE [LARGE SCALE GENOMIC DNA]</scope>
    <source>
        <strain evidence="4 6">NCPPB 3701</strain>
        <strain evidence="5 7">NCPPB3702</strain>
    </source>
</reference>
<keyword evidence="2" id="KW-0812">Transmembrane</keyword>
<name>A0AAW3EJ99_9GAMM</name>
<comment type="caution">
    <text evidence="4">The sequence shown here is derived from an EMBL/GenBank/DDBJ whole genome shotgun (WGS) entry which is preliminary data.</text>
</comment>
<keyword evidence="1" id="KW-0808">Transferase</keyword>